<proteinExistence type="predicted"/>
<evidence type="ECO:0000313" key="11">
    <source>
        <dbReference type="Proteomes" id="UP000054558"/>
    </source>
</evidence>
<feature type="region of interest" description="Disordered" evidence="7">
    <location>
        <begin position="320"/>
        <end position="339"/>
    </location>
</feature>
<dbReference type="GO" id="GO:0005686">
    <property type="term" value="C:U2 snRNP"/>
    <property type="evidence" value="ECO:0000318"/>
    <property type="project" value="GO_Central"/>
</dbReference>
<reference evidence="10 11" key="1">
    <citation type="journal article" date="2014" name="Nat. Commun.">
        <title>Klebsormidium flaccidum genome reveals primary factors for plant terrestrial adaptation.</title>
        <authorList>
            <person name="Hori K."/>
            <person name="Maruyama F."/>
            <person name="Fujisawa T."/>
            <person name="Togashi T."/>
            <person name="Yamamoto N."/>
            <person name="Seo M."/>
            <person name="Sato S."/>
            <person name="Yamada T."/>
            <person name="Mori H."/>
            <person name="Tajima N."/>
            <person name="Moriyama T."/>
            <person name="Ikeuchi M."/>
            <person name="Watanabe M."/>
            <person name="Wada H."/>
            <person name="Kobayashi K."/>
            <person name="Saito M."/>
            <person name="Masuda T."/>
            <person name="Sasaki-Sekimoto Y."/>
            <person name="Mashiguchi K."/>
            <person name="Awai K."/>
            <person name="Shimojima M."/>
            <person name="Masuda S."/>
            <person name="Iwai M."/>
            <person name="Nobusawa T."/>
            <person name="Narise T."/>
            <person name="Kondo S."/>
            <person name="Saito H."/>
            <person name="Sato R."/>
            <person name="Murakawa M."/>
            <person name="Ihara Y."/>
            <person name="Oshima-Yamada Y."/>
            <person name="Ohtaka K."/>
            <person name="Satoh M."/>
            <person name="Sonobe K."/>
            <person name="Ishii M."/>
            <person name="Ohtani R."/>
            <person name="Kanamori-Sato M."/>
            <person name="Honoki R."/>
            <person name="Miyazaki D."/>
            <person name="Mochizuki H."/>
            <person name="Umetsu J."/>
            <person name="Higashi K."/>
            <person name="Shibata D."/>
            <person name="Kamiya Y."/>
            <person name="Sato N."/>
            <person name="Nakamura Y."/>
            <person name="Tabata S."/>
            <person name="Ida S."/>
            <person name="Kurokawa K."/>
            <person name="Ohta H."/>
        </authorList>
    </citation>
    <scope>NUCLEOTIDE SEQUENCE [LARGE SCALE GENOMIC DNA]</scope>
    <source>
        <strain evidence="10 11">NIES-2285</strain>
    </source>
</reference>
<dbReference type="FunFam" id="1.10.10.790:FF:000001">
    <property type="entry name" value="Splicing factor 3a, subunit 1"/>
    <property type="match status" value="1"/>
</dbReference>
<gene>
    <name evidence="10" type="ORF">KFL_001090140</name>
</gene>
<comment type="subcellular location">
    <subcellularLocation>
        <location evidence="1">Nucleus</location>
    </subcellularLocation>
</comment>
<dbReference type="Gene3D" id="3.10.20.90">
    <property type="entry name" value="Phosphatidylinositol 3-kinase Catalytic Subunit, Chain A, domain 1"/>
    <property type="match status" value="1"/>
</dbReference>
<evidence type="ECO:0000259" key="9">
    <source>
        <dbReference type="PROSITE" id="PS50128"/>
    </source>
</evidence>
<sequence>MPALETIMRLPAPEAGSLSGPLPASQVAAGDQNGTTAALPPKKVEIVPTQTEVVGMIRPPADIRSIVDKTAQFVAKNGPEFEKRILANEKNNVKFNFLNATDYYHAYYQHRVNEFKKQLAAPQEGTARAAEVPVAAPVAAPVEEAPPPKKELVPPELEQYSVRIPDGISGLDLDVIKLTAQFVARNGKSFLSGLTQREHNNPQFYFLKPTHSLFGFFTTLADAYSKVLMPPKGLQDRLKRDASNRQAVLERCIQRLEWEKVQLKSRRKEEEAAERERTQMALIDWHDFFVVTTIDFNEGEDEALPQPQTLDEVVRKAKRLAEEEEEEEAAAEGVPKKDQEMEVEMDEEEMELVEQGMRVTAIDEEGEKGPDEAMDEGADEGPPTPPEEEEDAPIKIVRDYKRPEERAREQHDPTKFVVSPITGELIPLAEMAEHMRISLIDPKYKEQKERMLAKIKETTFAHDDEIAKNMVNLARTRPDIFGTTDEEVSNAVAKEVEKAQKEAAPDGQRVIWDGSATTIGRVTTAALAQQQQLTIDEQIAQIHRERANVSQDGRALPGPAALPPGPPKMNLPPAPRPAPPNLAINIPRPARPPPAQTLPPPPPPVVQRPPPQMAPPLQRPPPQMQLPPPPPQQMQMPMRPPPQQLQMPPPPPVVRTPLPPQSALFRPPMQRPPMSMPPPMPGPPPMAQARPPPREMPPPPPEEPEPKRQKVQEEVELVPEGEWLAKHQGPLTVTITLPALGDDQPGTEGQTRTLSVSSGQQTVGGLKQQLAELVNVPPSKQKISGRAGFLKDQQTLGYYNIADGEMLVLSLKERGGKKK</sequence>
<evidence type="ECO:0000256" key="4">
    <source>
        <dbReference type="ARBA" id="ARBA00022737"/>
    </source>
</evidence>
<dbReference type="GO" id="GO:0071004">
    <property type="term" value="C:U2-type prespliceosome"/>
    <property type="evidence" value="ECO:0000318"/>
    <property type="project" value="GO_Central"/>
</dbReference>
<evidence type="ECO:0000256" key="6">
    <source>
        <dbReference type="ARBA" id="ARBA00023242"/>
    </source>
</evidence>
<dbReference type="EMBL" id="DF237058">
    <property type="protein sequence ID" value="GAQ82365.1"/>
    <property type="molecule type" value="Genomic_DNA"/>
</dbReference>
<dbReference type="Pfam" id="PF12230">
    <property type="entry name" value="PRP21_like_P"/>
    <property type="match status" value="1"/>
</dbReference>
<dbReference type="InterPro" id="IPR035967">
    <property type="entry name" value="SWAP/Surp_sf"/>
</dbReference>
<dbReference type="PANTHER" id="PTHR15316">
    <property type="entry name" value="SPLICEOSOME ASSOCIATED PROTEIN 114/SWAP SPLICING FACTOR-RELATED"/>
    <property type="match status" value="1"/>
</dbReference>
<dbReference type="InterPro" id="IPR022030">
    <property type="entry name" value="SF3A1_dom"/>
</dbReference>
<dbReference type="Proteomes" id="UP000054558">
    <property type="component" value="Unassembled WGS sequence"/>
</dbReference>
<dbReference type="PROSITE" id="PS50128">
    <property type="entry name" value="SURP"/>
    <property type="match status" value="2"/>
</dbReference>
<feature type="compositionally biased region" description="Basic and acidic residues" evidence="7">
    <location>
        <begin position="704"/>
        <end position="713"/>
    </location>
</feature>
<dbReference type="Pfam" id="PF01805">
    <property type="entry name" value="Surp"/>
    <property type="match status" value="2"/>
</dbReference>
<keyword evidence="3" id="KW-0747">Spliceosome</keyword>
<feature type="domain" description="Ubiquitin-like" evidence="8">
    <location>
        <begin position="733"/>
        <end position="816"/>
    </location>
</feature>
<evidence type="ECO:0000256" key="5">
    <source>
        <dbReference type="ARBA" id="ARBA00023187"/>
    </source>
</evidence>
<dbReference type="InterPro" id="IPR045146">
    <property type="entry name" value="SF3A1"/>
</dbReference>
<keyword evidence="4" id="KW-0677">Repeat</keyword>
<feature type="region of interest" description="Disordered" evidence="7">
    <location>
        <begin position="366"/>
        <end position="393"/>
    </location>
</feature>
<keyword evidence="11" id="KW-1185">Reference proteome</keyword>
<evidence type="ECO:0000256" key="1">
    <source>
        <dbReference type="ARBA" id="ARBA00004123"/>
    </source>
</evidence>
<evidence type="ECO:0000259" key="8">
    <source>
        <dbReference type="PROSITE" id="PS50053"/>
    </source>
</evidence>
<protein>
    <submittedName>
        <fullName evidence="10">Pre-mRNA splicing factor PRP21 like protein</fullName>
    </submittedName>
</protein>
<dbReference type="OrthoDB" id="447637at2759"/>
<dbReference type="PANTHER" id="PTHR15316:SF1">
    <property type="entry name" value="SPLICING FACTOR 3A SUBUNIT 1"/>
    <property type="match status" value="1"/>
</dbReference>
<evidence type="ECO:0000256" key="7">
    <source>
        <dbReference type="SAM" id="MobiDB-lite"/>
    </source>
</evidence>
<evidence type="ECO:0000256" key="2">
    <source>
        <dbReference type="ARBA" id="ARBA00022664"/>
    </source>
</evidence>
<dbReference type="PROSITE" id="PS50053">
    <property type="entry name" value="UBIQUITIN_2"/>
    <property type="match status" value="1"/>
</dbReference>
<keyword evidence="6" id="KW-0539">Nucleus</keyword>
<dbReference type="GO" id="GO:0045292">
    <property type="term" value="P:mRNA cis splicing, via spliceosome"/>
    <property type="evidence" value="ECO:0007669"/>
    <property type="project" value="InterPro"/>
</dbReference>
<name>A0A1Y1HUQ5_KLENI</name>
<keyword evidence="2" id="KW-0507">mRNA processing</keyword>
<dbReference type="OMA" id="HAYYRHR"/>
<evidence type="ECO:0000313" key="10">
    <source>
        <dbReference type="EMBL" id="GAQ82365.1"/>
    </source>
</evidence>
<organism evidence="10 11">
    <name type="scientific">Klebsormidium nitens</name>
    <name type="common">Green alga</name>
    <name type="synonym">Ulothrix nitens</name>
    <dbReference type="NCBI Taxonomy" id="105231"/>
    <lineage>
        <taxon>Eukaryota</taxon>
        <taxon>Viridiplantae</taxon>
        <taxon>Streptophyta</taxon>
        <taxon>Klebsormidiophyceae</taxon>
        <taxon>Klebsormidiales</taxon>
        <taxon>Klebsormidiaceae</taxon>
        <taxon>Klebsormidium</taxon>
    </lineage>
</organism>
<dbReference type="GO" id="GO:0071013">
    <property type="term" value="C:catalytic step 2 spliceosome"/>
    <property type="evidence" value="ECO:0000318"/>
    <property type="project" value="GO_Central"/>
</dbReference>
<dbReference type="SMART" id="SM00213">
    <property type="entry name" value="UBQ"/>
    <property type="match status" value="1"/>
</dbReference>
<dbReference type="STRING" id="105231.A0A1Y1HUQ5"/>
<dbReference type="InterPro" id="IPR029071">
    <property type="entry name" value="Ubiquitin-like_domsf"/>
</dbReference>
<dbReference type="InterPro" id="IPR000626">
    <property type="entry name" value="Ubiquitin-like_dom"/>
</dbReference>
<evidence type="ECO:0000256" key="3">
    <source>
        <dbReference type="ARBA" id="ARBA00022728"/>
    </source>
</evidence>
<feature type="domain" description="SURP motif" evidence="9">
    <location>
        <begin position="175"/>
        <end position="217"/>
    </location>
</feature>
<feature type="compositionally biased region" description="Pro residues" evidence="7">
    <location>
        <begin position="560"/>
        <end position="580"/>
    </location>
</feature>
<keyword evidence="5" id="KW-0508">mRNA splicing</keyword>
<dbReference type="GO" id="GO:0003723">
    <property type="term" value="F:RNA binding"/>
    <property type="evidence" value="ECO:0000318"/>
    <property type="project" value="GO_Central"/>
</dbReference>
<feature type="region of interest" description="Disordered" evidence="7">
    <location>
        <begin position="546"/>
        <end position="714"/>
    </location>
</feature>
<dbReference type="SUPFAM" id="SSF54236">
    <property type="entry name" value="Ubiquitin-like"/>
    <property type="match status" value="1"/>
</dbReference>
<feature type="compositionally biased region" description="Pro residues" evidence="7">
    <location>
        <begin position="589"/>
        <end position="660"/>
    </location>
</feature>
<dbReference type="SMART" id="SM00648">
    <property type="entry name" value="SWAP"/>
    <property type="match status" value="2"/>
</dbReference>
<accession>A0A1Y1HUQ5</accession>
<feature type="region of interest" description="Disordered" evidence="7">
    <location>
        <begin position="12"/>
        <end position="38"/>
    </location>
</feature>
<dbReference type="FunFam" id="1.10.10.790:FF:000002">
    <property type="entry name" value="Splicing factor 3A subunit 1"/>
    <property type="match status" value="1"/>
</dbReference>
<feature type="compositionally biased region" description="Acidic residues" evidence="7">
    <location>
        <begin position="366"/>
        <end position="379"/>
    </location>
</feature>
<dbReference type="Pfam" id="PF00240">
    <property type="entry name" value="ubiquitin"/>
    <property type="match status" value="1"/>
</dbReference>
<feature type="domain" description="SURP motif" evidence="9">
    <location>
        <begin position="66"/>
        <end position="108"/>
    </location>
</feature>
<dbReference type="SUPFAM" id="SSF109905">
    <property type="entry name" value="Surp module (SWAP domain)"/>
    <property type="match status" value="2"/>
</dbReference>
<dbReference type="Gene3D" id="1.10.10.790">
    <property type="entry name" value="Surp module"/>
    <property type="match status" value="2"/>
</dbReference>
<feature type="compositionally biased region" description="Pro residues" evidence="7">
    <location>
        <begin position="669"/>
        <end position="701"/>
    </location>
</feature>
<dbReference type="AlphaFoldDB" id="A0A1Y1HUQ5"/>
<dbReference type="InterPro" id="IPR000061">
    <property type="entry name" value="Surp"/>
</dbReference>